<dbReference type="Proteomes" id="UP000887228">
    <property type="component" value="Unassembled WGS sequence"/>
</dbReference>
<name>A0AA42N0G0_AQUAC</name>
<proteinExistence type="predicted"/>
<evidence type="ECO:0000313" key="4">
    <source>
        <dbReference type="Proteomes" id="UP000887228"/>
    </source>
</evidence>
<protein>
    <submittedName>
        <fullName evidence="3">Uncharacterized protein</fullName>
    </submittedName>
</protein>
<sequence length="156" mass="17325">MWKKILSVLGFIGILIAASIGGLIGKEAGKAAMKPSSQEVETILVEGFTKAANQYNQRLPMMVDQDTRLDKATVGPGPRAVYHHTFPKYTSRDIDANWLQTNFRPEVMRKVCASADMNKSLQYGGIYVYAYSGSDGVEITRFEIDRNDCGFPRITP</sequence>
<reference evidence="3" key="2">
    <citation type="submission" date="2022-09" db="EMBL/GenBank/DDBJ databases">
        <title>Intensive care unit water sources are persistently colonized with multi-drug resistant bacteria and are the site of extensive horizontal gene transfer of antibiotic resistance genes.</title>
        <authorList>
            <person name="Diorio-Toth L."/>
        </authorList>
    </citation>
    <scope>NUCLEOTIDE SEQUENCE</scope>
    <source>
        <strain evidence="3">GD03990</strain>
    </source>
</reference>
<dbReference type="EMBL" id="BPMT01000006">
    <property type="protein sequence ID" value="GIZ92921.1"/>
    <property type="molecule type" value="Genomic_DNA"/>
</dbReference>
<dbReference type="Proteomes" id="UP001158730">
    <property type="component" value="Unassembled WGS sequence"/>
</dbReference>
<evidence type="ECO:0000313" key="1">
    <source>
        <dbReference type="EMBL" id="GIZ89471.1"/>
    </source>
</evidence>
<dbReference type="Gene3D" id="3.30.300.250">
    <property type="match status" value="1"/>
</dbReference>
<dbReference type="RefSeq" id="WP_203792006.1">
    <property type="nucleotide sequence ID" value="NZ_AP024354.1"/>
</dbReference>
<reference evidence="1 4" key="1">
    <citation type="submission" date="2021-07" db="EMBL/GenBank/DDBJ databases">
        <title>Whole genome sequencing of carbapenem-resistant Pseudomonas spp. isolated in Japan.</title>
        <authorList>
            <person name="Suzuki M."/>
            <person name="Maehana S."/>
            <person name="Kitasato H."/>
        </authorList>
    </citation>
    <scope>NUCLEOTIDE SEQUENCE</scope>
    <source>
        <strain evidence="1">KAM435</strain>
        <strain evidence="2 4">KAM436</strain>
    </source>
</reference>
<gene>
    <name evidence="1" type="ORF">KAM435_27980</name>
    <name evidence="2" type="ORF">KAM436_18890</name>
    <name evidence="3" type="ORF">N5C05_10445</name>
</gene>
<dbReference type="EMBL" id="JAOBYN010000008">
    <property type="protein sequence ID" value="MDH1055181.1"/>
    <property type="molecule type" value="Genomic_DNA"/>
</dbReference>
<comment type="caution">
    <text evidence="3">The sequence shown here is derived from an EMBL/GenBank/DDBJ whole genome shotgun (WGS) entry which is preliminary data.</text>
</comment>
<evidence type="ECO:0000313" key="3">
    <source>
        <dbReference type="EMBL" id="MDH1055181.1"/>
    </source>
</evidence>
<evidence type="ECO:0000313" key="5">
    <source>
        <dbReference type="Proteomes" id="UP001158730"/>
    </source>
</evidence>
<dbReference type="EMBL" id="BPMS01000012">
    <property type="protein sequence ID" value="GIZ89471.1"/>
    <property type="molecule type" value="Genomic_DNA"/>
</dbReference>
<dbReference type="AlphaFoldDB" id="A0AA42N0G0"/>
<dbReference type="Proteomes" id="UP000887212">
    <property type="component" value="Unassembled WGS sequence"/>
</dbReference>
<accession>A0AA42N0G0</accession>
<evidence type="ECO:0000313" key="2">
    <source>
        <dbReference type="EMBL" id="GIZ92921.1"/>
    </source>
</evidence>
<organism evidence="3 5">
    <name type="scientific">Aquipseudomonas alcaligenes</name>
    <name type="common">Pseudomonas alcaligenes</name>
    <dbReference type="NCBI Taxonomy" id="43263"/>
    <lineage>
        <taxon>Bacteria</taxon>
        <taxon>Pseudomonadati</taxon>
        <taxon>Pseudomonadota</taxon>
        <taxon>Gammaproteobacteria</taxon>
        <taxon>Pseudomonadales</taxon>
        <taxon>Pseudomonadaceae</taxon>
        <taxon>Aquipseudomonas</taxon>
    </lineage>
</organism>